<evidence type="ECO:0000259" key="1">
    <source>
        <dbReference type="Pfam" id="PF05175"/>
    </source>
</evidence>
<proteinExistence type="predicted"/>
<dbReference type="AlphaFoldDB" id="D5X8Y6"/>
<dbReference type="Gene3D" id="3.40.50.150">
    <property type="entry name" value="Vaccinia Virus protein VP39"/>
    <property type="match status" value="1"/>
</dbReference>
<dbReference type="KEGG" id="tjr:TherJR_0090"/>
<dbReference type="EMBL" id="CP002028">
    <property type="protein sequence ID" value="ADG80986.1"/>
    <property type="molecule type" value="Genomic_DNA"/>
</dbReference>
<dbReference type="PANTHER" id="PTHR47739:SF1">
    <property type="entry name" value="TRNA1(VAL) (ADENINE(37)-N6)-METHYLTRANSFERASE"/>
    <property type="match status" value="1"/>
</dbReference>
<dbReference type="InterPro" id="IPR007848">
    <property type="entry name" value="Small_mtfrase_dom"/>
</dbReference>
<dbReference type="SUPFAM" id="SSF53335">
    <property type="entry name" value="S-adenosyl-L-methionine-dependent methyltransferases"/>
    <property type="match status" value="1"/>
</dbReference>
<dbReference type="Proteomes" id="UP000002377">
    <property type="component" value="Chromosome"/>
</dbReference>
<evidence type="ECO:0000313" key="2">
    <source>
        <dbReference type="EMBL" id="ADG80986.1"/>
    </source>
</evidence>
<dbReference type="CDD" id="cd02440">
    <property type="entry name" value="AdoMet_MTases"/>
    <property type="match status" value="1"/>
</dbReference>
<dbReference type="GO" id="GO:0008168">
    <property type="term" value="F:methyltransferase activity"/>
    <property type="evidence" value="ECO:0007669"/>
    <property type="project" value="UniProtKB-KW"/>
</dbReference>
<organism evidence="2 3">
    <name type="scientific">Thermincola potens (strain JR)</name>
    <dbReference type="NCBI Taxonomy" id="635013"/>
    <lineage>
        <taxon>Bacteria</taxon>
        <taxon>Bacillati</taxon>
        <taxon>Bacillota</taxon>
        <taxon>Clostridia</taxon>
        <taxon>Eubacteriales</taxon>
        <taxon>Thermincolaceae</taxon>
        <taxon>Thermincola</taxon>
    </lineage>
</organism>
<dbReference type="RefSeq" id="WP_013119015.1">
    <property type="nucleotide sequence ID" value="NC_014152.1"/>
</dbReference>
<feature type="domain" description="Methyltransferase small" evidence="1">
    <location>
        <begin position="26"/>
        <end position="179"/>
    </location>
</feature>
<keyword evidence="2" id="KW-0808">Transferase</keyword>
<evidence type="ECO:0000313" key="3">
    <source>
        <dbReference type="Proteomes" id="UP000002377"/>
    </source>
</evidence>
<keyword evidence="2" id="KW-0489">Methyltransferase</keyword>
<dbReference type="eggNOG" id="COG4123">
    <property type="taxonomic scope" value="Bacteria"/>
</dbReference>
<dbReference type="STRING" id="635013.TherJR_0090"/>
<reference evidence="2 3" key="1">
    <citation type="submission" date="2010-05" db="EMBL/GenBank/DDBJ databases">
        <title>Complete sequence of Thermincola sp. JR.</title>
        <authorList>
            <consortium name="US DOE Joint Genome Institute"/>
            <person name="Lucas S."/>
            <person name="Copeland A."/>
            <person name="Lapidus A."/>
            <person name="Cheng J.-F."/>
            <person name="Bruce D."/>
            <person name="Goodwin L."/>
            <person name="Pitluck S."/>
            <person name="Chertkov O."/>
            <person name="Detter J.C."/>
            <person name="Han C."/>
            <person name="Tapia R."/>
            <person name="Land M."/>
            <person name="Hauser L."/>
            <person name="Kyrpides N."/>
            <person name="Mikhailova N."/>
            <person name="Hazen T.C."/>
            <person name="Woyke T."/>
        </authorList>
    </citation>
    <scope>NUCLEOTIDE SEQUENCE [LARGE SCALE GENOMIC DNA]</scope>
    <source>
        <strain evidence="2 3">JR</strain>
    </source>
</reference>
<gene>
    <name evidence="2" type="ordered locus">TherJR_0090</name>
</gene>
<sequence length="253" mass="27844">MSKLRKTGFNLKPGERLDDLVRNDLKIIQRPGSFCFSIDAVLLANFASVKKGDLIVDLGTGSGVIPILLTTRQQVDHIIGIDIQAEAVDRAVRSVAGNGLQGLITIREGDIRNASAELGLGKFDLVTANPPYLPAGQGKISPNKEIALARHELCCSMEDVLREGARLLNSNGRLAMVHRPERMVDIIFTMKRYGLEPKRLQLVYPALGKKPNILLIEAIKGAMPGLEALEPLLVYDEQGNYTKELMEIYYPGR</sequence>
<accession>D5X8Y6</accession>
<dbReference type="PANTHER" id="PTHR47739">
    <property type="entry name" value="TRNA1(VAL) (ADENINE(37)-N6)-METHYLTRANSFERASE"/>
    <property type="match status" value="1"/>
</dbReference>
<keyword evidence="3" id="KW-1185">Reference proteome</keyword>
<dbReference type="Pfam" id="PF05175">
    <property type="entry name" value="MTS"/>
    <property type="match status" value="1"/>
</dbReference>
<dbReference type="OrthoDB" id="9777257at2"/>
<dbReference type="GO" id="GO:0032259">
    <property type="term" value="P:methylation"/>
    <property type="evidence" value="ECO:0007669"/>
    <property type="project" value="UniProtKB-KW"/>
</dbReference>
<dbReference type="InterPro" id="IPR050210">
    <property type="entry name" value="tRNA_Adenine-N(6)_MTase"/>
</dbReference>
<name>D5X8Y6_THEPJ</name>
<protein>
    <submittedName>
        <fullName evidence="2">Methyltransferase type 11</fullName>
    </submittedName>
</protein>
<dbReference type="InterPro" id="IPR029063">
    <property type="entry name" value="SAM-dependent_MTases_sf"/>
</dbReference>
<dbReference type="HOGENOM" id="CLU_061983_3_1_9"/>